<accession>A0A0G1VU91</accession>
<sequence>MNGHTLHQDGVVDTILGVKGLDDVHNLRLCHKDGARRFEGGITHERH</sequence>
<dbReference type="Proteomes" id="UP000034588">
    <property type="component" value="Unassembled WGS sequence"/>
</dbReference>
<dbReference type="AlphaFoldDB" id="A0A0G1VU91"/>
<proteinExistence type="predicted"/>
<protein>
    <submittedName>
        <fullName evidence="1">Uncharacterized protein</fullName>
    </submittedName>
</protein>
<gene>
    <name evidence="1" type="ORF">UY48_C0049G0004</name>
</gene>
<evidence type="ECO:0000313" key="2">
    <source>
        <dbReference type="Proteomes" id="UP000034588"/>
    </source>
</evidence>
<dbReference type="EMBL" id="LCQD01000049">
    <property type="protein sequence ID" value="KKW10036.1"/>
    <property type="molecule type" value="Genomic_DNA"/>
</dbReference>
<evidence type="ECO:0000313" key="1">
    <source>
        <dbReference type="EMBL" id="KKW10036.1"/>
    </source>
</evidence>
<organism evidence="1 2">
    <name type="scientific">Candidatus Gottesmanbacteria bacterium GW2011_GWB1_49_7</name>
    <dbReference type="NCBI Taxonomy" id="1618448"/>
    <lineage>
        <taxon>Bacteria</taxon>
        <taxon>Candidatus Gottesmaniibacteriota</taxon>
    </lineage>
</organism>
<reference evidence="1 2" key="1">
    <citation type="journal article" date="2015" name="Nature">
        <title>rRNA introns, odd ribosomes, and small enigmatic genomes across a large radiation of phyla.</title>
        <authorList>
            <person name="Brown C.T."/>
            <person name="Hug L.A."/>
            <person name="Thomas B.C."/>
            <person name="Sharon I."/>
            <person name="Castelle C.J."/>
            <person name="Singh A."/>
            <person name="Wilkins M.J."/>
            <person name="Williams K.H."/>
            <person name="Banfield J.F."/>
        </authorList>
    </citation>
    <scope>NUCLEOTIDE SEQUENCE [LARGE SCALE GENOMIC DNA]</scope>
</reference>
<name>A0A0G1VU91_9BACT</name>
<comment type="caution">
    <text evidence="1">The sequence shown here is derived from an EMBL/GenBank/DDBJ whole genome shotgun (WGS) entry which is preliminary data.</text>
</comment>